<feature type="compositionally biased region" description="Basic and acidic residues" evidence="1">
    <location>
        <begin position="30"/>
        <end position="43"/>
    </location>
</feature>
<dbReference type="EMBL" id="JABEZZ010000011">
    <property type="protein sequence ID" value="MBA0599972.1"/>
    <property type="molecule type" value="Genomic_DNA"/>
</dbReference>
<dbReference type="InterPro" id="IPR055327">
    <property type="entry name" value="TRAF1A/B"/>
</dbReference>
<evidence type="ECO:0000256" key="1">
    <source>
        <dbReference type="SAM" id="MobiDB-lite"/>
    </source>
</evidence>
<organism evidence="2 3">
    <name type="scientific">Gossypium raimondii</name>
    <name type="common">Peruvian cotton</name>
    <name type="synonym">Gossypium klotzschianum subsp. raimondii</name>
    <dbReference type="NCBI Taxonomy" id="29730"/>
    <lineage>
        <taxon>Eukaryota</taxon>
        <taxon>Viridiplantae</taxon>
        <taxon>Streptophyta</taxon>
        <taxon>Embryophyta</taxon>
        <taxon>Tracheophyta</taxon>
        <taxon>Spermatophyta</taxon>
        <taxon>Magnoliopsida</taxon>
        <taxon>eudicotyledons</taxon>
        <taxon>Gunneridae</taxon>
        <taxon>Pentapetalae</taxon>
        <taxon>rosids</taxon>
        <taxon>malvids</taxon>
        <taxon>Malvales</taxon>
        <taxon>Malvaceae</taxon>
        <taxon>Malvoideae</taxon>
        <taxon>Gossypium</taxon>
    </lineage>
</organism>
<dbReference type="PANTHER" id="PTHR47477">
    <property type="entry name" value="TNF RECEPTOR-ASSOCIATED FACTOR HOMOLOG 1A"/>
    <property type="match status" value="1"/>
</dbReference>
<dbReference type="AlphaFoldDB" id="A0A7J8QFT8"/>
<comment type="caution">
    <text evidence="2">The sequence shown here is derived from an EMBL/GenBank/DDBJ whole genome shotgun (WGS) entry which is preliminary data.</text>
</comment>
<evidence type="ECO:0000313" key="3">
    <source>
        <dbReference type="Proteomes" id="UP000593578"/>
    </source>
</evidence>
<evidence type="ECO:0000313" key="2">
    <source>
        <dbReference type="EMBL" id="MBA0599972.1"/>
    </source>
</evidence>
<gene>
    <name evidence="2" type="ORF">Gorai_006171</name>
</gene>
<proteinExistence type="predicted"/>
<dbReference type="Proteomes" id="UP000593578">
    <property type="component" value="Unassembled WGS sequence"/>
</dbReference>
<name>A0A7J8QFT8_GOSRA</name>
<reference evidence="2 3" key="1">
    <citation type="journal article" date="2019" name="Genome Biol. Evol.">
        <title>Insights into the evolution of the New World diploid cottons (Gossypium, subgenus Houzingenia) based on genome sequencing.</title>
        <authorList>
            <person name="Grover C.E."/>
            <person name="Arick M.A. 2nd"/>
            <person name="Thrash A."/>
            <person name="Conover J.L."/>
            <person name="Sanders W.S."/>
            <person name="Peterson D.G."/>
            <person name="Frelichowski J.E."/>
            <person name="Scheffler J.A."/>
            <person name="Scheffler B.E."/>
            <person name="Wendel J.F."/>
        </authorList>
    </citation>
    <scope>NUCLEOTIDE SEQUENCE [LARGE SCALE GENOMIC DNA]</scope>
    <source>
        <strain evidence="2">8</strain>
        <tissue evidence="2">Leaf</tissue>
    </source>
</reference>
<protein>
    <submittedName>
        <fullName evidence="2">Uncharacterized protein</fullName>
    </submittedName>
</protein>
<dbReference type="PANTHER" id="PTHR47477:SF8">
    <property type="entry name" value="TNF RECEPTOR-ASSOCIATED FACTOR HOMOLOG 1A"/>
    <property type="match status" value="1"/>
</dbReference>
<feature type="region of interest" description="Disordered" evidence="1">
    <location>
        <begin position="30"/>
        <end position="50"/>
    </location>
</feature>
<accession>A0A7J8QFT8</accession>
<sequence length="50" mass="5786">NKIEVAYQEAVALKRQEELIREEAAWLAESEQKAKRGASEKEKKSKKKQV</sequence>
<feature type="non-terminal residue" evidence="2">
    <location>
        <position position="1"/>
    </location>
</feature>